<dbReference type="RefSeq" id="WP_172603892.1">
    <property type="nucleotide sequence ID" value="NZ_AP019368.1"/>
</dbReference>
<dbReference type="AlphaFoldDB" id="A0A4P2VVV4"/>
<reference evidence="7 8" key="1">
    <citation type="submission" date="2018-12" db="EMBL/GenBank/DDBJ databases">
        <title>Rubrispira sanarue gen. nov., sp., nov., a member of the order Silvanigrellales, isolated from a brackish lake in Hamamatsu Japan.</title>
        <authorList>
            <person name="Maejima Y."/>
            <person name="Iino T."/>
            <person name="Muraguchi Y."/>
            <person name="Fukuda K."/>
            <person name="Nojiri H."/>
            <person name="Ohkuma M."/>
            <person name="Moriuchi R."/>
            <person name="Dohra H."/>
            <person name="Kimbara K."/>
            <person name="Shintani M."/>
        </authorList>
    </citation>
    <scope>NUCLEOTIDE SEQUENCE [LARGE SCALE GENOMIC DNA]</scope>
    <source>
        <strain evidence="7 8">RF1110005</strain>
    </source>
</reference>
<evidence type="ECO:0008006" key="9">
    <source>
        <dbReference type="Google" id="ProtNLM"/>
    </source>
</evidence>
<feature type="transmembrane region" description="Helical" evidence="6">
    <location>
        <begin position="219"/>
        <end position="238"/>
    </location>
</feature>
<name>A0A4P2VVV4_FLUSA</name>
<evidence type="ECO:0000313" key="7">
    <source>
        <dbReference type="EMBL" id="BBH53695.1"/>
    </source>
</evidence>
<dbReference type="InterPro" id="IPR022493">
    <property type="entry name" value="CHP03716_TM_YkoY"/>
</dbReference>
<accession>A0A4P2VVV4</accession>
<keyword evidence="5 6" id="KW-0472">Membrane</keyword>
<feature type="transmembrane region" description="Helical" evidence="6">
    <location>
        <begin position="74"/>
        <end position="93"/>
    </location>
</feature>
<evidence type="ECO:0000256" key="2">
    <source>
        <dbReference type="ARBA" id="ARBA00007511"/>
    </source>
</evidence>
<comment type="subcellular location">
    <subcellularLocation>
        <location evidence="1">Membrane</location>
        <topology evidence="1">Multi-pass membrane protein</topology>
    </subcellularLocation>
</comment>
<evidence type="ECO:0000256" key="4">
    <source>
        <dbReference type="ARBA" id="ARBA00022989"/>
    </source>
</evidence>
<organism evidence="7 8">
    <name type="scientific">Fluviispira sanaruensis</name>
    <dbReference type="NCBI Taxonomy" id="2493639"/>
    <lineage>
        <taxon>Bacteria</taxon>
        <taxon>Pseudomonadati</taxon>
        <taxon>Bdellovibrionota</taxon>
        <taxon>Oligoflexia</taxon>
        <taxon>Silvanigrellales</taxon>
        <taxon>Silvanigrellaceae</taxon>
        <taxon>Fluviispira</taxon>
    </lineage>
</organism>
<feature type="transmembrane region" description="Helical" evidence="6">
    <location>
        <begin position="150"/>
        <end position="171"/>
    </location>
</feature>
<evidence type="ECO:0000256" key="6">
    <source>
        <dbReference type="SAM" id="Phobius"/>
    </source>
</evidence>
<feature type="transmembrane region" description="Helical" evidence="6">
    <location>
        <begin position="6"/>
        <end position="35"/>
    </location>
</feature>
<gene>
    <name evidence="7" type="ORF">JCM31447_21420</name>
</gene>
<evidence type="ECO:0000313" key="8">
    <source>
        <dbReference type="Proteomes" id="UP000291236"/>
    </source>
</evidence>
<keyword evidence="3 6" id="KW-0812">Transmembrane</keyword>
<proteinExistence type="inferred from homology"/>
<protein>
    <recommendedName>
        <fullName evidence="9">Tellurium resistance protein TerC</fullName>
    </recommendedName>
</protein>
<dbReference type="EMBL" id="AP019368">
    <property type="protein sequence ID" value="BBH53695.1"/>
    <property type="molecule type" value="Genomic_DNA"/>
</dbReference>
<evidence type="ECO:0000256" key="1">
    <source>
        <dbReference type="ARBA" id="ARBA00004141"/>
    </source>
</evidence>
<feature type="transmembrane region" description="Helical" evidence="6">
    <location>
        <begin position="183"/>
        <end position="199"/>
    </location>
</feature>
<keyword evidence="8" id="KW-1185">Reference proteome</keyword>
<evidence type="ECO:0000256" key="5">
    <source>
        <dbReference type="ARBA" id="ARBA00023136"/>
    </source>
</evidence>
<evidence type="ECO:0000256" key="3">
    <source>
        <dbReference type="ARBA" id="ARBA00022692"/>
    </source>
</evidence>
<dbReference type="GO" id="GO:0016020">
    <property type="term" value="C:membrane"/>
    <property type="evidence" value="ECO:0007669"/>
    <property type="project" value="UniProtKB-SubCell"/>
</dbReference>
<keyword evidence="4 6" id="KW-1133">Transmembrane helix</keyword>
<comment type="similarity">
    <text evidence="2">Belongs to the TerC family.</text>
</comment>
<dbReference type="Pfam" id="PF03741">
    <property type="entry name" value="TerC"/>
    <property type="match status" value="1"/>
</dbReference>
<feature type="transmembrane region" description="Helical" evidence="6">
    <location>
        <begin position="47"/>
        <end position="68"/>
    </location>
</feature>
<dbReference type="Proteomes" id="UP000291236">
    <property type="component" value="Chromosome"/>
</dbReference>
<dbReference type="InterPro" id="IPR005496">
    <property type="entry name" value="Integral_membrane_TerC"/>
</dbReference>
<feature type="transmembrane region" description="Helical" evidence="6">
    <location>
        <begin position="119"/>
        <end position="144"/>
    </location>
</feature>
<dbReference type="NCBIfam" id="TIGR03716">
    <property type="entry name" value="R_switched_YkoY"/>
    <property type="match status" value="1"/>
</dbReference>
<dbReference type="PANTHER" id="PTHR30238">
    <property type="entry name" value="MEMBRANE BOUND PREDICTED REDOX MODULATOR"/>
    <property type="match status" value="1"/>
</dbReference>
<sequence>MFEFNWAQVVIIINLVILEGLLSFDNALALAALVKKKLKDVNLQKKALIWGLWGAYIMRVGIIFIGVWLMQYEWVKAIAGIYLVYLAVNELFFHKKGVEIHETDLSEINKTAVKTTSRVFVMTIIQVELMDLMFSIDSIAVALAISDVKWVLITGAVLGILMMRIAAQFFIKLIDKFPILEKTAFVLVGIAGINVLLKLKDLNLGFMYLTIDKHIPENIFLSLMVGILIGAMILNKLFPKKFSHK</sequence>
<dbReference type="KEGG" id="sbf:JCM31447_21420"/>
<dbReference type="PANTHER" id="PTHR30238:SF6">
    <property type="entry name" value="TERC-LIKE PROTEIN"/>
    <property type="match status" value="1"/>
</dbReference>